<dbReference type="Gene3D" id="1.20.1260.10">
    <property type="match status" value="1"/>
</dbReference>
<protein>
    <submittedName>
        <fullName evidence="1">tRNA-(Ms[2]io[6]A)-hydroxylase</fullName>
    </submittedName>
</protein>
<gene>
    <name evidence="1" type="ORF">PQU92_01655</name>
</gene>
<dbReference type="InterPro" id="IPR010386">
    <property type="entry name" value="tRNA-Hydrxlase_MiaE"/>
</dbReference>
<dbReference type="SUPFAM" id="SSF47240">
    <property type="entry name" value="Ferritin-like"/>
    <property type="match status" value="1"/>
</dbReference>
<comment type="caution">
    <text evidence="1">The sequence shown here is derived from an EMBL/GenBank/DDBJ whole genome shotgun (WGS) entry which is preliminary data.</text>
</comment>
<dbReference type="PANTHER" id="PTHR42637">
    <property type="entry name" value="TRNA-(MS[2]IO[6]A)-HYDROXYLASE"/>
    <property type="match status" value="1"/>
</dbReference>
<evidence type="ECO:0000313" key="1">
    <source>
        <dbReference type="EMBL" id="MDC7681963.1"/>
    </source>
</evidence>
<dbReference type="InterPro" id="IPR012347">
    <property type="entry name" value="Ferritin-like"/>
</dbReference>
<evidence type="ECO:0000313" key="2">
    <source>
        <dbReference type="Proteomes" id="UP001214854"/>
    </source>
</evidence>
<dbReference type="PANTHER" id="PTHR42637:SF1">
    <property type="entry name" value="TRNA 2-(METHYLSULFANYL)-N(6)-ISOPENTENYLADENOSINE(37) HYDROXYLASE"/>
    <property type="match status" value="1"/>
</dbReference>
<keyword evidence="2" id="KW-1185">Reference proteome</keyword>
<dbReference type="RefSeq" id="WP_272746476.1">
    <property type="nucleotide sequence ID" value="NZ_JAQQKX010000001.1"/>
</dbReference>
<dbReference type="Proteomes" id="UP001214854">
    <property type="component" value="Unassembled WGS sequence"/>
</dbReference>
<sequence>MLADIIDFLGSETPRAWIDAALTHQDLLLLDHKNCEYKAASNALNVMAKYNTHEALMNAMSRLAREELVHHEQVMKLMKKRGVELRPLTPSRYAMGLRRMVRRSEPGMMTDILIVSAFIEARSCERFGALWPHLDAELGKFYKGLLDSEGRHFTNYLKLAHLYGDADDIARRIEAIRPVEQALISDPDPEFRFHSGTPALAVT</sequence>
<dbReference type="Pfam" id="PF06175">
    <property type="entry name" value="MiaE"/>
    <property type="match status" value="1"/>
</dbReference>
<name>A0ABT5HPG9_9CAUL</name>
<organism evidence="1 2">
    <name type="scientific">Asticcacaulis aquaticus</name>
    <dbReference type="NCBI Taxonomy" id="2984212"/>
    <lineage>
        <taxon>Bacteria</taxon>
        <taxon>Pseudomonadati</taxon>
        <taxon>Pseudomonadota</taxon>
        <taxon>Alphaproteobacteria</taxon>
        <taxon>Caulobacterales</taxon>
        <taxon>Caulobacteraceae</taxon>
        <taxon>Asticcacaulis</taxon>
    </lineage>
</organism>
<dbReference type="PIRSF" id="PIRSF020736">
    <property type="entry name" value="MiaE"/>
    <property type="match status" value="1"/>
</dbReference>
<accession>A0ABT5HPG9</accession>
<dbReference type="CDD" id="cd07910">
    <property type="entry name" value="MiaE"/>
    <property type="match status" value="1"/>
</dbReference>
<proteinExistence type="predicted"/>
<reference evidence="1 2" key="1">
    <citation type="submission" date="2023-01" db="EMBL/GenBank/DDBJ databases">
        <title>Novel species of the genus Asticcacaulis isolated from rivers.</title>
        <authorList>
            <person name="Lu H."/>
        </authorList>
    </citation>
    <scope>NUCLEOTIDE SEQUENCE [LARGE SCALE GENOMIC DNA]</scope>
    <source>
        <strain evidence="1 2">BYS171W</strain>
    </source>
</reference>
<dbReference type="EMBL" id="JAQQKX010000001">
    <property type="protein sequence ID" value="MDC7681963.1"/>
    <property type="molecule type" value="Genomic_DNA"/>
</dbReference>
<dbReference type="InterPro" id="IPR009078">
    <property type="entry name" value="Ferritin-like_SF"/>
</dbReference>